<evidence type="ECO:0000313" key="2">
    <source>
        <dbReference type="Proteomes" id="UP000308600"/>
    </source>
</evidence>
<sequence>MSAYNLPDKLVVKCTFDNKSKKITFHSARNCSYDVLKGKIEQCFPLHARSYAIAYKDDDGEITDISTDEDLTDAIQFFQSGSDDLPGSSNGSAYSGRSSTSRRVTLRVHIRLEYDGPALSDTASLASVDEYRDRNGSQLSFSLSSSPRPYEEDAATVSSRDYGGRIPRAPLVDEGYSSPESAPPSHADAASLDGQIRPGGEQASNPFSDGFSEDYVASAERRYPDYTSTFSLSQFEHLSLQDEGADNLSIPEFEPLSTNERGAAWLREQNERVLLASGNLPEPTESDAHSTRGGLSLERNSSGRVYFAYNSTSGSQVHGSSLEEGTSSRPQSGQIFETPRPSSMQLNWIADQQRSYPSSSNLDLKGWAIPEDTEQAAAPFLGSGPRADTITDCSVCGTALVQFRYVCSTCREKTPGQSPELSASQLHASHLYPPSAFSGSSSTLVGSTAGVRPHLTLSPTIPSQPPPAFAGGYELCPNCIEEKGVMHAIAASGSVDGNVSPSSPEHHQWRLRQAPQRGRHRHAFTEKYWNSTRWESVEQDDTKVSTCSFCSATTNSKRYKCFSCPNIHTCRACYSRVHELHPHHTFLIVPDRSASEQLQFQSPPPDPSNEQSLLHPDTLCTHCMLPIVGARFHCVVCPSVDICQACESAGMPGNLDSTEDGHKSNHYLLKIPHPVPVSELRTLSQRAYEASLGLFTSREFPSHEVSYARTVVGFNMRSSDDHRVPCNACNKRITGIRYQCASCPSMPGSIYNLCESCEETSYLVHDAMHVFFKIPRPVLRPLETPQPLVPPLYLVPAGQSRTSGSSNDPKAYLDSVRHENAFCDLCMTEIKGEWFRCGYCIRDLCDSCQEVDTHDDTHIFLVLKSTVDMAIFKNVLHNRTIIPYPVYSS</sequence>
<accession>A0ACD3BAX2</accession>
<dbReference type="EMBL" id="ML208265">
    <property type="protein sequence ID" value="TFK74976.1"/>
    <property type="molecule type" value="Genomic_DNA"/>
</dbReference>
<proteinExistence type="predicted"/>
<reference evidence="1 2" key="1">
    <citation type="journal article" date="2019" name="Nat. Ecol. Evol.">
        <title>Megaphylogeny resolves global patterns of mushroom evolution.</title>
        <authorList>
            <person name="Varga T."/>
            <person name="Krizsan K."/>
            <person name="Foldi C."/>
            <person name="Dima B."/>
            <person name="Sanchez-Garcia M."/>
            <person name="Sanchez-Ramirez S."/>
            <person name="Szollosi G.J."/>
            <person name="Szarkandi J.G."/>
            <person name="Papp V."/>
            <person name="Albert L."/>
            <person name="Andreopoulos W."/>
            <person name="Angelini C."/>
            <person name="Antonin V."/>
            <person name="Barry K.W."/>
            <person name="Bougher N.L."/>
            <person name="Buchanan P."/>
            <person name="Buyck B."/>
            <person name="Bense V."/>
            <person name="Catcheside P."/>
            <person name="Chovatia M."/>
            <person name="Cooper J."/>
            <person name="Damon W."/>
            <person name="Desjardin D."/>
            <person name="Finy P."/>
            <person name="Geml J."/>
            <person name="Haridas S."/>
            <person name="Hughes K."/>
            <person name="Justo A."/>
            <person name="Karasinski D."/>
            <person name="Kautmanova I."/>
            <person name="Kiss B."/>
            <person name="Kocsube S."/>
            <person name="Kotiranta H."/>
            <person name="LaButti K.M."/>
            <person name="Lechner B.E."/>
            <person name="Liimatainen K."/>
            <person name="Lipzen A."/>
            <person name="Lukacs Z."/>
            <person name="Mihaltcheva S."/>
            <person name="Morgado L.N."/>
            <person name="Niskanen T."/>
            <person name="Noordeloos M.E."/>
            <person name="Ohm R.A."/>
            <person name="Ortiz-Santana B."/>
            <person name="Ovrebo C."/>
            <person name="Racz N."/>
            <person name="Riley R."/>
            <person name="Savchenko A."/>
            <person name="Shiryaev A."/>
            <person name="Soop K."/>
            <person name="Spirin V."/>
            <person name="Szebenyi C."/>
            <person name="Tomsovsky M."/>
            <person name="Tulloss R.E."/>
            <person name="Uehling J."/>
            <person name="Grigoriev I.V."/>
            <person name="Vagvolgyi C."/>
            <person name="Papp T."/>
            <person name="Martin F.M."/>
            <person name="Miettinen O."/>
            <person name="Hibbett D.S."/>
            <person name="Nagy L.G."/>
        </authorList>
    </citation>
    <scope>NUCLEOTIDE SEQUENCE [LARGE SCALE GENOMIC DNA]</scope>
    <source>
        <strain evidence="1 2">NL-1719</strain>
    </source>
</reference>
<organism evidence="1 2">
    <name type="scientific">Pluteus cervinus</name>
    <dbReference type="NCBI Taxonomy" id="181527"/>
    <lineage>
        <taxon>Eukaryota</taxon>
        <taxon>Fungi</taxon>
        <taxon>Dikarya</taxon>
        <taxon>Basidiomycota</taxon>
        <taxon>Agaricomycotina</taxon>
        <taxon>Agaricomycetes</taxon>
        <taxon>Agaricomycetidae</taxon>
        <taxon>Agaricales</taxon>
        <taxon>Pluteineae</taxon>
        <taxon>Pluteaceae</taxon>
        <taxon>Pluteus</taxon>
    </lineage>
</organism>
<evidence type="ECO:0000313" key="1">
    <source>
        <dbReference type="EMBL" id="TFK74976.1"/>
    </source>
</evidence>
<dbReference type="Proteomes" id="UP000308600">
    <property type="component" value="Unassembled WGS sequence"/>
</dbReference>
<keyword evidence="2" id="KW-1185">Reference proteome</keyword>
<name>A0ACD3BAX2_9AGAR</name>
<gene>
    <name evidence="1" type="ORF">BDN72DRAFT_955324</name>
</gene>
<protein>
    <submittedName>
        <fullName evidence="1">Uncharacterized protein</fullName>
    </submittedName>
</protein>